<proteinExistence type="predicted"/>
<reference evidence="1 2" key="1">
    <citation type="journal article" date="2024" name="FEMS Microbiol. Lett.">
        <title>Xanthomonas protegens sp. nov., a novel rice seed-associated bacterium, provides in vivo protection against X. oryzae pv. oryzae, the bacterial leaf blight pathogen.</title>
        <authorList>
            <person name="Rana R."/>
            <person name="Sharma A."/>
            <person name="Madhavan V.N."/>
            <person name="Korpole S."/>
            <person name="Sonti R.V."/>
            <person name="Patel H.K."/>
            <person name="Patil P.B."/>
        </authorList>
    </citation>
    <scope>NUCLEOTIDE SEQUENCE [LARGE SCALE GENOMIC DNA]</scope>
    <source>
        <strain evidence="1 2">PPL118</strain>
    </source>
</reference>
<dbReference type="RefSeq" id="WP_342074484.1">
    <property type="nucleotide sequence ID" value="NZ_JAQJCQ010000018.1"/>
</dbReference>
<name>A0ABU9LGA7_9XANT</name>
<dbReference type="PANTHER" id="PTHR38436:SF1">
    <property type="entry name" value="ESTER CYCLASE"/>
    <property type="match status" value="1"/>
</dbReference>
<evidence type="ECO:0000313" key="1">
    <source>
        <dbReference type="EMBL" id="MEL4893290.1"/>
    </source>
</evidence>
<dbReference type="EMBL" id="JAQJCQ010000018">
    <property type="protein sequence ID" value="MEL4893290.1"/>
    <property type="molecule type" value="Genomic_DNA"/>
</dbReference>
<dbReference type="InterPro" id="IPR032710">
    <property type="entry name" value="NTF2-like_dom_sf"/>
</dbReference>
<gene>
    <name evidence="1" type="ORF">PIQ37_17845</name>
</gene>
<comment type="caution">
    <text evidence="1">The sequence shown here is derived from an EMBL/GenBank/DDBJ whole genome shotgun (WGS) entry which is preliminary data.</text>
</comment>
<dbReference type="SUPFAM" id="SSF54427">
    <property type="entry name" value="NTF2-like"/>
    <property type="match status" value="1"/>
</dbReference>
<evidence type="ECO:0000313" key="2">
    <source>
        <dbReference type="Proteomes" id="UP001486626"/>
    </source>
</evidence>
<dbReference type="Proteomes" id="UP001486626">
    <property type="component" value="Unassembled WGS sequence"/>
</dbReference>
<sequence>MTISDIKTVVRRFNKEVIEGGDRAAFEALMAPGFVNRSAPPGTPAGGESMWSTFHDVLRPALAGLTVTIHDQVAEGDKVTTRKTVSGRHTGTLFGVEPTGKPVSIEVIDIVRVENGRYVEHWGINNLPTVLAGLRRDESAP</sequence>
<organism evidence="1 2">
    <name type="scientific">Xanthomonas protegens</name>
    <dbReference type="NCBI Taxonomy" id="3380705"/>
    <lineage>
        <taxon>Bacteria</taxon>
        <taxon>Pseudomonadati</taxon>
        <taxon>Pseudomonadota</taxon>
        <taxon>Gammaproteobacteria</taxon>
        <taxon>Lysobacterales</taxon>
        <taxon>Lysobacteraceae</taxon>
        <taxon>Xanthomonas</taxon>
    </lineage>
</organism>
<dbReference type="Pfam" id="PF07366">
    <property type="entry name" value="SnoaL"/>
    <property type="match status" value="1"/>
</dbReference>
<dbReference type="Gene3D" id="3.10.450.50">
    <property type="match status" value="1"/>
</dbReference>
<accession>A0ABU9LGA7</accession>
<keyword evidence="2" id="KW-1185">Reference proteome</keyword>
<protein>
    <submittedName>
        <fullName evidence="1">Ester cyclase</fullName>
    </submittedName>
</protein>
<dbReference type="InterPro" id="IPR009959">
    <property type="entry name" value="Cyclase_SnoaL-like"/>
</dbReference>
<dbReference type="PANTHER" id="PTHR38436">
    <property type="entry name" value="POLYKETIDE CYCLASE SNOAL-LIKE DOMAIN"/>
    <property type="match status" value="1"/>
</dbReference>